<gene>
    <name evidence="1" type="ORF">X975_05539</name>
</gene>
<dbReference type="AlphaFoldDB" id="A0A087SZP3"/>
<evidence type="ECO:0000313" key="1">
    <source>
        <dbReference type="EMBL" id="KFM58332.1"/>
    </source>
</evidence>
<dbReference type="STRING" id="407821.A0A087SZP3"/>
<sequence length="62" mass="7196">MIYRNWKYEQEIDGLLWRLELEDVQKCGQNGMCLVHSASKMSLASHISVESKVIEQIFTHTA</sequence>
<dbReference type="EMBL" id="KK112701">
    <property type="protein sequence ID" value="KFM58332.1"/>
    <property type="molecule type" value="Genomic_DNA"/>
</dbReference>
<dbReference type="OrthoDB" id="60033at2759"/>
<dbReference type="Proteomes" id="UP000054359">
    <property type="component" value="Unassembled WGS sequence"/>
</dbReference>
<evidence type="ECO:0000313" key="2">
    <source>
        <dbReference type="Proteomes" id="UP000054359"/>
    </source>
</evidence>
<reference evidence="1 2" key="1">
    <citation type="submission" date="2013-11" db="EMBL/GenBank/DDBJ databases">
        <title>Genome sequencing of Stegodyphus mimosarum.</title>
        <authorList>
            <person name="Bechsgaard J."/>
        </authorList>
    </citation>
    <scope>NUCLEOTIDE SEQUENCE [LARGE SCALE GENOMIC DNA]</scope>
</reference>
<feature type="non-terminal residue" evidence="1">
    <location>
        <position position="62"/>
    </location>
</feature>
<keyword evidence="2" id="KW-1185">Reference proteome</keyword>
<name>A0A087SZP3_STEMI</name>
<proteinExistence type="predicted"/>
<accession>A0A087SZP3</accession>
<protein>
    <submittedName>
        <fullName evidence="1">Uncharacterized protein</fullName>
    </submittedName>
</protein>
<organism evidence="1 2">
    <name type="scientific">Stegodyphus mimosarum</name>
    <name type="common">African social velvet spider</name>
    <dbReference type="NCBI Taxonomy" id="407821"/>
    <lineage>
        <taxon>Eukaryota</taxon>
        <taxon>Metazoa</taxon>
        <taxon>Ecdysozoa</taxon>
        <taxon>Arthropoda</taxon>
        <taxon>Chelicerata</taxon>
        <taxon>Arachnida</taxon>
        <taxon>Araneae</taxon>
        <taxon>Araneomorphae</taxon>
        <taxon>Entelegynae</taxon>
        <taxon>Eresoidea</taxon>
        <taxon>Eresidae</taxon>
        <taxon>Stegodyphus</taxon>
    </lineage>
</organism>